<dbReference type="RefSeq" id="WP_296937032.1">
    <property type="nucleotide sequence ID" value="NZ_LT598928.1"/>
</dbReference>
<dbReference type="PANTHER" id="PTHR10629:SF52">
    <property type="entry name" value="DNA (CYTOSINE-5)-METHYLTRANSFERASE 1"/>
    <property type="match status" value="1"/>
</dbReference>
<organism evidence="9">
    <name type="scientific">uncultured Desulfovibrio sp</name>
    <dbReference type="NCBI Taxonomy" id="167968"/>
    <lineage>
        <taxon>Bacteria</taxon>
        <taxon>Pseudomonadati</taxon>
        <taxon>Thermodesulfobacteriota</taxon>
        <taxon>Desulfovibrionia</taxon>
        <taxon>Desulfovibrionales</taxon>
        <taxon>Desulfovibrionaceae</taxon>
        <taxon>Desulfovibrio</taxon>
        <taxon>environmental samples</taxon>
    </lineage>
</organism>
<dbReference type="GO" id="GO:0009307">
    <property type="term" value="P:DNA restriction-modification system"/>
    <property type="evidence" value="ECO:0007669"/>
    <property type="project" value="UniProtKB-KW"/>
</dbReference>
<dbReference type="PROSITE" id="PS51679">
    <property type="entry name" value="SAM_MT_C5"/>
    <property type="match status" value="1"/>
</dbReference>
<accession>A0A212KI55</accession>
<dbReference type="InterPro" id="IPR001525">
    <property type="entry name" value="C5_MeTfrase"/>
</dbReference>
<evidence type="ECO:0000256" key="2">
    <source>
        <dbReference type="ARBA" id="ARBA00022603"/>
    </source>
</evidence>
<evidence type="ECO:0000313" key="9">
    <source>
        <dbReference type="EMBL" id="SBW11245.1"/>
    </source>
</evidence>
<dbReference type="PANTHER" id="PTHR10629">
    <property type="entry name" value="CYTOSINE-SPECIFIC METHYLTRANSFERASE"/>
    <property type="match status" value="1"/>
</dbReference>
<dbReference type="GO" id="GO:0003677">
    <property type="term" value="F:DNA binding"/>
    <property type="evidence" value="ECO:0007669"/>
    <property type="project" value="TreeGrafter"/>
</dbReference>
<keyword evidence="5" id="KW-0680">Restriction system</keyword>
<evidence type="ECO:0000256" key="8">
    <source>
        <dbReference type="RuleBase" id="RU000416"/>
    </source>
</evidence>
<evidence type="ECO:0000256" key="7">
    <source>
        <dbReference type="PROSITE-ProRule" id="PRU01016"/>
    </source>
</evidence>
<dbReference type="SUPFAM" id="SSF53335">
    <property type="entry name" value="S-adenosyl-L-methionine-dependent methyltransferases"/>
    <property type="match status" value="1"/>
</dbReference>
<dbReference type="AlphaFoldDB" id="A0A212KI55"/>
<evidence type="ECO:0000256" key="1">
    <source>
        <dbReference type="ARBA" id="ARBA00011975"/>
    </source>
</evidence>
<keyword evidence="4 7" id="KW-0949">S-adenosyl-L-methionine</keyword>
<dbReference type="Pfam" id="PF00145">
    <property type="entry name" value="DNA_methylase"/>
    <property type="match status" value="1"/>
</dbReference>
<dbReference type="GO" id="GO:0032259">
    <property type="term" value="P:methylation"/>
    <property type="evidence" value="ECO:0007669"/>
    <property type="project" value="UniProtKB-KW"/>
</dbReference>
<sequence length="286" mass="31434">MLTVGSLFSGAGLCDLGLHWAGFQHQYFCEVDAFCQSVLRRHWPDIPIFADIRNLSGQALPQVDILCGGFPCQDVSVGGKRVGITSTSRSGLWNEYKRIIAEVRPRYIIAENVSGLLSLGIEGVLKDMASIGYDAEWEVLPAAALGAPHHRERVFIVAYPHGYRSDADDRLLAPLERIVADHEQYAGLFGWLGIRFDRADKASALAGYGRPIVHRVDDGGASRLDDALWAEPRRPHQLGRIDTETAKSWIPRLKALGNGITPQQSFAIAACILIAEGYPVPEFKTT</sequence>
<dbReference type="Gene3D" id="3.40.50.150">
    <property type="entry name" value="Vaccinia Virus protein VP39"/>
    <property type="match status" value="1"/>
</dbReference>
<dbReference type="PRINTS" id="PR00105">
    <property type="entry name" value="C5METTRFRASE"/>
</dbReference>
<reference evidence="9" key="1">
    <citation type="submission" date="2016-04" db="EMBL/GenBank/DDBJ databases">
        <authorList>
            <person name="Evans L.H."/>
            <person name="Alamgir A."/>
            <person name="Owens N."/>
            <person name="Weber N.D."/>
            <person name="Virtaneva K."/>
            <person name="Barbian K."/>
            <person name="Babar A."/>
            <person name="Rosenke K."/>
        </authorList>
    </citation>
    <scope>NUCLEOTIDE SEQUENCE</scope>
    <source>
        <strain evidence="9">92-2</strain>
    </source>
</reference>
<name>A0A212KI55_9BACT</name>
<dbReference type="EMBL" id="FLUP01000002">
    <property type="protein sequence ID" value="SBW11245.1"/>
    <property type="molecule type" value="Genomic_DNA"/>
</dbReference>
<dbReference type="NCBIfam" id="TIGR00675">
    <property type="entry name" value="dcm"/>
    <property type="match status" value="1"/>
</dbReference>
<keyword evidence="2 7" id="KW-0489">Methyltransferase</keyword>
<evidence type="ECO:0000256" key="4">
    <source>
        <dbReference type="ARBA" id="ARBA00022691"/>
    </source>
</evidence>
<dbReference type="InterPro" id="IPR029063">
    <property type="entry name" value="SAM-dependent_MTases_sf"/>
</dbReference>
<proteinExistence type="inferred from homology"/>
<feature type="active site" evidence="7">
    <location>
        <position position="72"/>
    </location>
</feature>
<evidence type="ECO:0000256" key="5">
    <source>
        <dbReference type="ARBA" id="ARBA00022747"/>
    </source>
</evidence>
<comment type="similarity">
    <text evidence="7 8">Belongs to the class I-like SAM-binding methyltransferase superfamily. C5-methyltransferase family.</text>
</comment>
<comment type="catalytic activity">
    <reaction evidence="6">
        <text>a 2'-deoxycytidine in DNA + S-adenosyl-L-methionine = a 5-methyl-2'-deoxycytidine in DNA + S-adenosyl-L-homocysteine + H(+)</text>
        <dbReference type="Rhea" id="RHEA:13681"/>
        <dbReference type="Rhea" id="RHEA-COMP:11369"/>
        <dbReference type="Rhea" id="RHEA-COMP:11370"/>
        <dbReference type="ChEBI" id="CHEBI:15378"/>
        <dbReference type="ChEBI" id="CHEBI:57856"/>
        <dbReference type="ChEBI" id="CHEBI:59789"/>
        <dbReference type="ChEBI" id="CHEBI:85452"/>
        <dbReference type="ChEBI" id="CHEBI:85454"/>
        <dbReference type="EC" id="2.1.1.37"/>
    </reaction>
</comment>
<dbReference type="EC" id="2.1.1.37" evidence="1"/>
<dbReference type="GO" id="GO:0003886">
    <property type="term" value="F:DNA (cytosine-5-)-methyltransferase activity"/>
    <property type="evidence" value="ECO:0007669"/>
    <property type="project" value="UniProtKB-EC"/>
</dbReference>
<evidence type="ECO:0000256" key="3">
    <source>
        <dbReference type="ARBA" id="ARBA00022679"/>
    </source>
</evidence>
<dbReference type="InterPro" id="IPR050390">
    <property type="entry name" value="C5-Methyltransferase"/>
</dbReference>
<dbReference type="GO" id="GO:0044027">
    <property type="term" value="P:negative regulation of gene expression via chromosomal CpG island methylation"/>
    <property type="evidence" value="ECO:0007669"/>
    <property type="project" value="TreeGrafter"/>
</dbReference>
<protein>
    <recommendedName>
        <fullName evidence="1">DNA (cytosine-5-)-methyltransferase</fullName>
        <ecNumber evidence="1">2.1.1.37</ecNumber>
    </recommendedName>
</protein>
<keyword evidence="3 7" id="KW-0808">Transferase</keyword>
<gene>
    <name evidence="9" type="ORF">KM92DES2_20002</name>
</gene>
<evidence type="ECO:0000256" key="6">
    <source>
        <dbReference type="ARBA" id="ARBA00047422"/>
    </source>
</evidence>